<feature type="region of interest" description="Disordered" evidence="5">
    <location>
        <begin position="1"/>
        <end position="41"/>
    </location>
</feature>
<evidence type="ECO:0000256" key="1">
    <source>
        <dbReference type="ARBA" id="ARBA00004123"/>
    </source>
</evidence>
<dbReference type="EMBL" id="JAJSOW010000003">
    <property type="protein sequence ID" value="KAI9195391.1"/>
    <property type="molecule type" value="Genomic_DNA"/>
</dbReference>
<dbReference type="GO" id="GO:0005634">
    <property type="term" value="C:nucleus"/>
    <property type="evidence" value="ECO:0007669"/>
    <property type="project" value="UniProtKB-SubCell"/>
</dbReference>
<name>A0AAD5JLJ1_ACENE</name>
<comment type="caution">
    <text evidence="6">The sequence shown here is derived from an EMBL/GenBank/DDBJ whole genome shotgun (WGS) entry which is preliminary data.</text>
</comment>
<dbReference type="SUPFAM" id="SSF88798">
    <property type="entry name" value="N-terminal, heterodimerisation domain of RBP7 (RpoE)"/>
    <property type="match status" value="1"/>
</dbReference>
<reference evidence="6" key="1">
    <citation type="journal article" date="2022" name="Plant J.">
        <title>Strategies of tolerance reflected in two North American maple genomes.</title>
        <authorList>
            <person name="McEvoy S.L."/>
            <person name="Sezen U.U."/>
            <person name="Trouern-Trend A."/>
            <person name="McMahon S.M."/>
            <person name="Schaberg P.G."/>
            <person name="Yang J."/>
            <person name="Wegrzyn J.L."/>
            <person name="Swenson N.G."/>
        </authorList>
    </citation>
    <scope>NUCLEOTIDE SEQUENCE</scope>
    <source>
        <strain evidence="6">91603</strain>
    </source>
</reference>
<protein>
    <recommendedName>
        <fullName evidence="4">DNA-directed RNA polymerase subunit</fullName>
    </recommendedName>
</protein>
<dbReference type="FunFam" id="2.40.50.140:FF:000043">
    <property type="entry name" value="DNA-directed RNA polymerase II subunit RPB7"/>
    <property type="match status" value="1"/>
</dbReference>
<keyword evidence="3 4" id="KW-0804">Transcription</keyword>
<sequence length="222" mass="25111">MPEKENPSVPAQDRRERSHFHCNTHSPESGHPPSPVTRPPPESRYEMFLKVQLPWNVIIPAASLESNGLMLQRCMILRILDDFASKKASKHFGYYMAVTTLDSIGEGKVRNSTGDVLFPVLFSGIAFKIFRGEIIEGVIHKVLKHGVFLRCGPIENIYLSKIKMPDYRYVPGEDPEFMNDKLSKIKKDVIVRAIVLGTKWLEAEREFQALVSLDGDYLGPVS</sequence>
<comment type="subcellular location">
    <subcellularLocation>
        <location evidence="1 4">Nucleus</location>
    </subcellularLocation>
</comment>
<evidence type="ECO:0000313" key="6">
    <source>
        <dbReference type="EMBL" id="KAI9195391.1"/>
    </source>
</evidence>
<dbReference type="GO" id="GO:0000428">
    <property type="term" value="C:DNA-directed RNA polymerase complex"/>
    <property type="evidence" value="ECO:0007669"/>
    <property type="project" value="UniProtKB-KW"/>
</dbReference>
<evidence type="ECO:0000256" key="5">
    <source>
        <dbReference type="SAM" id="MobiDB-lite"/>
    </source>
</evidence>
<evidence type="ECO:0000256" key="4">
    <source>
        <dbReference type="RuleBase" id="RU369086"/>
    </source>
</evidence>
<gene>
    <name evidence="6" type="ORF">LWI28_014434</name>
</gene>
<dbReference type="GO" id="GO:0006352">
    <property type="term" value="P:DNA-templated transcription initiation"/>
    <property type="evidence" value="ECO:0007669"/>
    <property type="project" value="UniProtKB-UniRule"/>
</dbReference>
<evidence type="ECO:0000313" key="7">
    <source>
        <dbReference type="Proteomes" id="UP001064489"/>
    </source>
</evidence>
<dbReference type="Gene3D" id="3.30.1490.120">
    <property type="entry name" value="RNA polymerase Rpb7-like, N-terminal domain"/>
    <property type="match status" value="1"/>
</dbReference>
<dbReference type="InterPro" id="IPR012340">
    <property type="entry name" value="NA-bd_OB-fold"/>
</dbReference>
<dbReference type="PANTHER" id="PTHR12709:SF3">
    <property type="entry name" value="DNA-DIRECTED RNA POLYMERASE V SUBUNIT 7"/>
    <property type="match status" value="1"/>
</dbReference>
<evidence type="ECO:0000256" key="3">
    <source>
        <dbReference type="ARBA" id="ARBA00023163"/>
    </source>
</evidence>
<proteinExistence type="predicted"/>
<keyword evidence="2 4" id="KW-0240">DNA-directed RNA polymerase</keyword>
<feature type="compositionally biased region" description="Pro residues" evidence="5">
    <location>
        <begin position="30"/>
        <end position="40"/>
    </location>
</feature>
<dbReference type="GO" id="GO:0003727">
    <property type="term" value="F:single-stranded RNA binding"/>
    <property type="evidence" value="ECO:0007669"/>
    <property type="project" value="TreeGrafter"/>
</dbReference>
<dbReference type="SUPFAM" id="SSF50249">
    <property type="entry name" value="Nucleic acid-binding proteins"/>
    <property type="match status" value="1"/>
</dbReference>
<comment type="function">
    <text evidence="4">DNA-dependent RNA polymerase which catalyzes the transcription of DNA into RNA using the four ribonucleoside triphosphates as substrates.</text>
</comment>
<evidence type="ECO:0000256" key="2">
    <source>
        <dbReference type="ARBA" id="ARBA00022478"/>
    </source>
</evidence>
<organism evidence="6 7">
    <name type="scientific">Acer negundo</name>
    <name type="common">Box elder</name>
    <dbReference type="NCBI Taxonomy" id="4023"/>
    <lineage>
        <taxon>Eukaryota</taxon>
        <taxon>Viridiplantae</taxon>
        <taxon>Streptophyta</taxon>
        <taxon>Embryophyta</taxon>
        <taxon>Tracheophyta</taxon>
        <taxon>Spermatophyta</taxon>
        <taxon>Magnoliopsida</taxon>
        <taxon>eudicotyledons</taxon>
        <taxon>Gunneridae</taxon>
        <taxon>Pentapetalae</taxon>
        <taxon>rosids</taxon>
        <taxon>malvids</taxon>
        <taxon>Sapindales</taxon>
        <taxon>Sapindaceae</taxon>
        <taxon>Hippocastanoideae</taxon>
        <taxon>Acereae</taxon>
        <taxon>Acer</taxon>
    </lineage>
</organism>
<dbReference type="PANTHER" id="PTHR12709">
    <property type="entry name" value="DNA-DIRECTED RNA POLYMERASE II, III"/>
    <property type="match status" value="1"/>
</dbReference>
<dbReference type="Gene3D" id="2.40.50.140">
    <property type="entry name" value="Nucleic acid-binding proteins"/>
    <property type="match status" value="1"/>
</dbReference>
<keyword evidence="4" id="KW-0539">Nucleus</keyword>
<dbReference type="Proteomes" id="UP001064489">
    <property type="component" value="Chromosome 1"/>
</dbReference>
<dbReference type="InterPro" id="IPR036898">
    <property type="entry name" value="RNA_pol_Rpb7-like_N_sf"/>
</dbReference>
<dbReference type="GO" id="GO:0003697">
    <property type="term" value="F:single-stranded DNA binding"/>
    <property type="evidence" value="ECO:0007669"/>
    <property type="project" value="TreeGrafter"/>
</dbReference>
<feature type="compositionally biased region" description="Basic and acidic residues" evidence="5">
    <location>
        <begin position="1"/>
        <end position="16"/>
    </location>
</feature>
<reference evidence="6" key="2">
    <citation type="submission" date="2023-02" db="EMBL/GenBank/DDBJ databases">
        <authorList>
            <person name="Swenson N.G."/>
            <person name="Wegrzyn J.L."/>
            <person name="Mcevoy S.L."/>
        </authorList>
    </citation>
    <scope>NUCLEOTIDE SEQUENCE</scope>
    <source>
        <strain evidence="6">91603</strain>
        <tissue evidence="6">Leaf</tissue>
    </source>
</reference>
<dbReference type="AlphaFoldDB" id="A0AAD5JLJ1"/>
<keyword evidence="7" id="KW-1185">Reference proteome</keyword>
<accession>A0AAD5JLJ1</accession>
<dbReference type="InterPro" id="IPR045113">
    <property type="entry name" value="Rpb7-like"/>
</dbReference>